<reference evidence="3" key="2">
    <citation type="submission" date="2015-01" db="EMBL/GenBank/DDBJ databases">
        <title>Evolutionary Origins and Diversification of the Mycorrhizal Mutualists.</title>
        <authorList>
            <consortium name="DOE Joint Genome Institute"/>
            <consortium name="Mycorrhizal Genomics Consortium"/>
            <person name="Kohler A."/>
            <person name="Kuo A."/>
            <person name="Nagy L.G."/>
            <person name="Floudas D."/>
            <person name="Copeland A."/>
            <person name="Barry K.W."/>
            <person name="Cichocki N."/>
            <person name="Veneault-Fourrey C."/>
            <person name="LaButti K."/>
            <person name="Lindquist E.A."/>
            <person name="Lipzen A."/>
            <person name="Lundell T."/>
            <person name="Morin E."/>
            <person name="Murat C."/>
            <person name="Riley R."/>
            <person name="Ohm R."/>
            <person name="Sun H."/>
            <person name="Tunlid A."/>
            <person name="Henrissat B."/>
            <person name="Grigoriev I.V."/>
            <person name="Hibbett D.S."/>
            <person name="Martin F."/>
        </authorList>
    </citation>
    <scope>NUCLEOTIDE SEQUENCE [LARGE SCALE GENOMIC DNA]</scope>
    <source>
        <strain evidence="3">ATCC 200175</strain>
    </source>
</reference>
<reference evidence="2 3" key="1">
    <citation type="submission" date="2014-06" db="EMBL/GenBank/DDBJ databases">
        <authorList>
            <consortium name="DOE Joint Genome Institute"/>
            <person name="Kuo A."/>
            <person name="Kohler A."/>
            <person name="Nagy L.G."/>
            <person name="Floudas D."/>
            <person name="Copeland A."/>
            <person name="Barry K.W."/>
            <person name="Cichocki N."/>
            <person name="Veneault-Fourrey C."/>
            <person name="LaButti K."/>
            <person name="Lindquist E.A."/>
            <person name="Lipzen A."/>
            <person name="Lundell T."/>
            <person name="Morin E."/>
            <person name="Murat C."/>
            <person name="Sun H."/>
            <person name="Tunlid A."/>
            <person name="Henrissat B."/>
            <person name="Grigoriev I.V."/>
            <person name="Hibbett D.S."/>
            <person name="Martin F."/>
            <person name="Nordberg H.P."/>
            <person name="Cantor M.N."/>
            <person name="Hua S.X."/>
        </authorList>
    </citation>
    <scope>NUCLEOTIDE SEQUENCE [LARGE SCALE GENOMIC DNA]</scope>
    <source>
        <strain evidence="2 3">ATCC 200175</strain>
    </source>
</reference>
<feature type="compositionally biased region" description="Acidic residues" evidence="1">
    <location>
        <begin position="355"/>
        <end position="367"/>
    </location>
</feature>
<name>A0A0C9U9G0_PAXIN</name>
<dbReference type="EMBL" id="KN819335">
    <property type="protein sequence ID" value="KIJ15962.1"/>
    <property type="molecule type" value="Genomic_DNA"/>
</dbReference>
<keyword evidence="3" id="KW-1185">Reference proteome</keyword>
<protein>
    <submittedName>
        <fullName evidence="2">Unplaced genomic scaffold PAXINscaffold_13, whole genome shotgun sequence</fullName>
    </submittedName>
</protein>
<feature type="region of interest" description="Disordered" evidence="1">
    <location>
        <begin position="435"/>
        <end position="480"/>
    </location>
</feature>
<feature type="compositionally biased region" description="Pro residues" evidence="1">
    <location>
        <begin position="439"/>
        <end position="448"/>
    </location>
</feature>
<feature type="region of interest" description="Disordered" evidence="1">
    <location>
        <begin position="138"/>
        <end position="159"/>
    </location>
</feature>
<gene>
    <name evidence="2" type="ORF">PAXINDRAFT_11533</name>
</gene>
<dbReference type="Proteomes" id="UP000053647">
    <property type="component" value="Unassembled WGS sequence"/>
</dbReference>
<organism evidence="2 3">
    <name type="scientific">Paxillus involutus ATCC 200175</name>
    <dbReference type="NCBI Taxonomy" id="664439"/>
    <lineage>
        <taxon>Eukaryota</taxon>
        <taxon>Fungi</taxon>
        <taxon>Dikarya</taxon>
        <taxon>Basidiomycota</taxon>
        <taxon>Agaricomycotina</taxon>
        <taxon>Agaricomycetes</taxon>
        <taxon>Agaricomycetidae</taxon>
        <taxon>Boletales</taxon>
        <taxon>Paxilineae</taxon>
        <taxon>Paxillaceae</taxon>
        <taxon>Paxillus</taxon>
    </lineage>
</organism>
<feature type="region of interest" description="Disordered" evidence="1">
    <location>
        <begin position="323"/>
        <end position="385"/>
    </location>
</feature>
<dbReference type="AlphaFoldDB" id="A0A0C9U9G0"/>
<feature type="compositionally biased region" description="Acidic residues" evidence="1">
    <location>
        <begin position="455"/>
        <end position="468"/>
    </location>
</feature>
<feature type="region of interest" description="Disordered" evidence="1">
    <location>
        <begin position="20"/>
        <end position="44"/>
    </location>
</feature>
<evidence type="ECO:0000256" key="1">
    <source>
        <dbReference type="SAM" id="MobiDB-lite"/>
    </source>
</evidence>
<feature type="compositionally biased region" description="Low complexity" evidence="1">
    <location>
        <begin position="338"/>
        <end position="354"/>
    </location>
</feature>
<dbReference type="HOGENOM" id="CLU_544111_0_0_1"/>
<dbReference type="OrthoDB" id="2921613at2759"/>
<evidence type="ECO:0000313" key="2">
    <source>
        <dbReference type="EMBL" id="KIJ15962.1"/>
    </source>
</evidence>
<sequence>MSLLPFGNPIDTTSMVDSFSVVSHSSDESDEPQTPPRSPSRLDFCTQEIEDSDTPSESDYEAVMRLEKTACKIDWARSLFRGNRTRNKKFIEEDDDDTNSSHTNLSFLPTLRHGKNCALEDSDSSSDDDLSTCQTFLPAPPERSPCHAGIEPRAPSPVRPLSVLPQADTEEPTHPSRISAQRLNYPHHGFSRSALLHQKSFWNSRHDEWMEWQSRAEQDEARRRSLETNNAYTGITTVESRVIGGPPPHIRISPSGLERDLQEYPPGKYELDVHAPIYPRVGDISALRDPYSVNVDRCFIKFPLWTIHKTLYVFDMQQRSTFLEPSPDRPNGQNIQESSPSSTVSASPDTSVSSGDEDSDDTLVADDETARKGDTPPESPSYYASPCSSSPFGWNGIRAWELSWYARWELLICLVQRDQANGRMFDACASSEAPVEIQLPPPPAPPRPIFRFAGEDGDEGSEEDEDDYGTLVPYPVFSGDPEDGYERAVAFCESRRAEEAL</sequence>
<proteinExistence type="predicted"/>
<evidence type="ECO:0000313" key="3">
    <source>
        <dbReference type="Proteomes" id="UP000053647"/>
    </source>
</evidence>
<accession>A0A0C9U9G0</accession>